<sequence>MSREYEAMEVEKWVNLEDIADHLSVSTDTVRNWIKSGKIPYYRAGKRYKFRISEVDEWLKSGKMNDENEG</sequence>
<dbReference type="GO" id="GO:0003677">
    <property type="term" value="F:DNA binding"/>
    <property type="evidence" value="ECO:0007669"/>
    <property type="project" value="InterPro"/>
</dbReference>
<dbReference type="SUPFAM" id="SSF46955">
    <property type="entry name" value="Putative DNA-binding domain"/>
    <property type="match status" value="1"/>
</dbReference>
<dbReference type="Proteomes" id="UP001300383">
    <property type="component" value="Unassembled WGS sequence"/>
</dbReference>
<dbReference type="AlphaFoldDB" id="A0AAP4EYA4"/>
<keyword evidence="3" id="KW-1185">Reference proteome</keyword>
<dbReference type="Gene3D" id="1.10.10.10">
    <property type="entry name" value="Winged helix-like DNA-binding domain superfamily/Winged helix DNA-binding domain"/>
    <property type="match status" value="1"/>
</dbReference>
<name>A0AAP4EYA4_9FIRM</name>
<reference evidence="2 3" key="1">
    <citation type="submission" date="2023-05" db="EMBL/GenBank/DDBJ databases">
        <title>[ruminococcus] sp. nov., isolated from a pig farm feces dump.</title>
        <authorList>
            <person name="Chang Y.-H."/>
        </authorList>
    </citation>
    <scope>NUCLEOTIDE SEQUENCE [LARGE SCALE GENOMIC DNA]</scope>
    <source>
        <strain evidence="2 3">YH-rum2234</strain>
    </source>
</reference>
<feature type="domain" description="Helix-turn-helix" evidence="1">
    <location>
        <begin position="13"/>
        <end position="61"/>
    </location>
</feature>
<evidence type="ECO:0000313" key="3">
    <source>
        <dbReference type="Proteomes" id="UP001300383"/>
    </source>
</evidence>
<gene>
    <name evidence="2" type="ORF">QJ036_12865</name>
</gene>
<dbReference type="RefSeq" id="WP_205154163.1">
    <property type="nucleotide sequence ID" value="NZ_JASGBQ010000031.1"/>
</dbReference>
<dbReference type="InterPro" id="IPR041657">
    <property type="entry name" value="HTH_17"/>
</dbReference>
<accession>A0AAP4EYA4</accession>
<organism evidence="2 3">
    <name type="scientific">Fusibacillus kribbianus</name>
    <dbReference type="NCBI Taxonomy" id="3044208"/>
    <lineage>
        <taxon>Bacteria</taxon>
        <taxon>Bacillati</taxon>
        <taxon>Bacillota</taxon>
        <taxon>Clostridia</taxon>
        <taxon>Lachnospirales</taxon>
        <taxon>Lachnospiraceae</taxon>
        <taxon>Fusibacillus</taxon>
    </lineage>
</organism>
<dbReference type="InterPro" id="IPR009061">
    <property type="entry name" value="DNA-bd_dom_put_sf"/>
</dbReference>
<proteinExistence type="predicted"/>
<evidence type="ECO:0000313" key="2">
    <source>
        <dbReference type="EMBL" id="MDI9243339.1"/>
    </source>
</evidence>
<evidence type="ECO:0000259" key="1">
    <source>
        <dbReference type="Pfam" id="PF12728"/>
    </source>
</evidence>
<dbReference type="EMBL" id="JASGBQ010000031">
    <property type="protein sequence ID" value="MDI9243339.1"/>
    <property type="molecule type" value="Genomic_DNA"/>
</dbReference>
<dbReference type="InterPro" id="IPR010093">
    <property type="entry name" value="SinI_DNA-bd"/>
</dbReference>
<comment type="caution">
    <text evidence="2">The sequence shown here is derived from an EMBL/GenBank/DDBJ whole genome shotgun (WGS) entry which is preliminary data.</text>
</comment>
<dbReference type="NCBIfam" id="TIGR01764">
    <property type="entry name" value="excise"/>
    <property type="match status" value="1"/>
</dbReference>
<dbReference type="InterPro" id="IPR036388">
    <property type="entry name" value="WH-like_DNA-bd_sf"/>
</dbReference>
<dbReference type="Pfam" id="PF12728">
    <property type="entry name" value="HTH_17"/>
    <property type="match status" value="1"/>
</dbReference>
<protein>
    <submittedName>
        <fullName evidence="2">Helix-turn-helix domain-containing protein</fullName>
    </submittedName>
</protein>